<dbReference type="AlphaFoldDB" id="A0A3N0AB69"/>
<dbReference type="EMBL" id="SSTM01000002">
    <property type="protein sequence ID" value="TJW11319.1"/>
    <property type="molecule type" value="Genomic_DNA"/>
</dbReference>
<accession>A0A3N0AB69</accession>
<proteinExistence type="predicted"/>
<reference evidence="1 4" key="2">
    <citation type="submission" date="2020-08" db="EMBL/GenBank/DDBJ databases">
        <title>Sequencing the genomes of 1000 actinobacteria strains.</title>
        <authorList>
            <person name="Klenk H.-P."/>
        </authorList>
    </citation>
    <scope>NUCLEOTIDE SEQUENCE [LARGE SCALE GENOMIC DNA]</scope>
    <source>
        <strain evidence="1 4">DSM 22242</strain>
    </source>
</reference>
<evidence type="ECO:0000313" key="2">
    <source>
        <dbReference type="EMBL" id="TJW11319.1"/>
    </source>
</evidence>
<dbReference type="EMBL" id="JACHYA010000002">
    <property type="protein sequence ID" value="MBB3171179.1"/>
    <property type="molecule type" value="Genomic_DNA"/>
</dbReference>
<keyword evidence="3" id="KW-1185">Reference proteome</keyword>
<dbReference type="GeneID" id="93356395"/>
<comment type="caution">
    <text evidence="2">The sequence shown here is derived from an EMBL/GenBank/DDBJ whole genome shotgun (WGS) entry which is preliminary data.</text>
</comment>
<evidence type="ECO:0000313" key="1">
    <source>
        <dbReference type="EMBL" id="MBB3171179.1"/>
    </source>
</evidence>
<name>A0A3N0AB69_9ACTN</name>
<protein>
    <submittedName>
        <fullName evidence="2">BAG1 BAG family molecular chaperone regulator 1</fullName>
    </submittedName>
</protein>
<organism evidence="2 3">
    <name type="scientific">Parvibacter caecicola</name>
    <dbReference type="NCBI Taxonomy" id="747645"/>
    <lineage>
        <taxon>Bacteria</taxon>
        <taxon>Bacillati</taxon>
        <taxon>Actinomycetota</taxon>
        <taxon>Coriobacteriia</taxon>
        <taxon>Coriobacteriales</taxon>
        <taxon>Coriobacteriaceae</taxon>
        <taxon>Parvibacter</taxon>
    </lineage>
</organism>
<dbReference type="RefSeq" id="WP_123185097.1">
    <property type="nucleotide sequence ID" value="NZ_CANPEU010000026.1"/>
</dbReference>
<evidence type="ECO:0000313" key="4">
    <source>
        <dbReference type="Proteomes" id="UP000530850"/>
    </source>
</evidence>
<gene>
    <name evidence="2" type="ORF">E5982_03675</name>
    <name evidence="1" type="ORF">FHR31_000991</name>
</gene>
<sequence>MADNKAVEEFAMSEAEKTADALKDLERIEQEVAAEAEASVEDYDAMGDEGKAAEAAETVFEFEQAQIGTDMVGGELSEDK</sequence>
<evidence type="ECO:0000313" key="3">
    <source>
        <dbReference type="Proteomes" id="UP000309454"/>
    </source>
</evidence>
<dbReference type="Proteomes" id="UP000309454">
    <property type="component" value="Unassembled WGS sequence"/>
</dbReference>
<reference evidence="2 3" key="1">
    <citation type="submission" date="2019-04" db="EMBL/GenBank/DDBJ databases">
        <title>Microbes associate with the intestines of laboratory mice.</title>
        <authorList>
            <person name="Navarre W."/>
            <person name="Wong E."/>
            <person name="Huang K.C."/>
            <person name="Tropini C."/>
            <person name="Ng K."/>
            <person name="Yu B."/>
        </authorList>
    </citation>
    <scope>NUCLEOTIDE SEQUENCE [LARGE SCALE GENOMIC DNA]</scope>
    <source>
        <strain evidence="2 3">NM48_B13</strain>
    </source>
</reference>
<dbReference type="Proteomes" id="UP000530850">
    <property type="component" value="Unassembled WGS sequence"/>
</dbReference>